<dbReference type="GO" id="GO:0016625">
    <property type="term" value="F:oxidoreductase activity, acting on the aldehyde or oxo group of donors, iron-sulfur protein as acceptor"/>
    <property type="evidence" value="ECO:0007669"/>
    <property type="project" value="UniProtKB-ARBA"/>
</dbReference>
<evidence type="ECO:0000256" key="7">
    <source>
        <dbReference type="ARBA" id="ARBA00023004"/>
    </source>
</evidence>
<dbReference type="Gene3D" id="3.40.50.970">
    <property type="match status" value="1"/>
</dbReference>
<comment type="cofactor">
    <cofactor evidence="2">
        <name>thiamine diphosphate</name>
        <dbReference type="ChEBI" id="CHEBI:58937"/>
    </cofactor>
</comment>
<evidence type="ECO:0000256" key="4">
    <source>
        <dbReference type="ARBA" id="ARBA00022723"/>
    </source>
</evidence>
<dbReference type="InterPro" id="IPR029061">
    <property type="entry name" value="THDP-binding"/>
</dbReference>
<dbReference type="PANTHER" id="PTHR48084:SF4">
    <property type="entry name" value="2-OXOGLUTARATE OXIDOREDUCTASE SUBUNIT KORB"/>
    <property type="match status" value="1"/>
</dbReference>
<dbReference type="InterPro" id="IPR011766">
    <property type="entry name" value="TPP_enzyme_TPP-bd"/>
</dbReference>
<keyword evidence="4" id="KW-0479">Metal-binding</keyword>
<evidence type="ECO:0000256" key="8">
    <source>
        <dbReference type="ARBA" id="ARBA00023014"/>
    </source>
</evidence>
<evidence type="ECO:0000256" key="1">
    <source>
        <dbReference type="ARBA" id="ARBA00001946"/>
    </source>
</evidence>
<sequence>MEAEIAVRQTKKTANDFKGKVDPDWCPGCGDFGVLNSLQKACADLGLQPHEILTVSGIGCSSNFPGFFNSFGMHTLHGRALPFATGAKLANHELTVIVTGGDGDGYGIGGNHFTHIARRNVDLTYIVMNNQIYGLTVGQTSPTSEFGMKTKSTPFGNVEMPLNPLTSAIMNGATFVARGYSADPKNLSGLLCQAIQHKGFALVDVFSPCVTFNKDNTYQWFKPRVKKLEDEEYDFSDWKTACEKAMVWGETIYYGKFFQIEDKPTLGDLEPVLHEGGPICFRELGLTEKQSDKLLKEMM</sequence>
<evidence type="ECO:0000256" key="2">
    <source>
        <dbReference type="ARBA" id="ARBA00001964"/>
    </source>
</evidence>
<dbReference type="NCBIfam" id="TIGR02177">
    <property type="entry name" value="PorB_KorB"/>
    <property type="match status" value="1"/>
</dbReference>
<dbReference type="Pfam" id="PF12367">
    <property type="entry name" value="PFO_beta_C"/>
    <property type="match status" value="1"/>
</dbReference>
<dbReference type="GO" id="GO:0051536">
    <property type="term" value="F:iron-sulfur cluster binding"/>
    <property type="evidence" value="ECO:0007669"/>
    <property type="project" value="UniProtKB-KW"/>
</dbReference>
<dbReference type="EMBL" id="UINC01013247">
    <property type="protein sequence ID" value="SVA57368.1"/>
    <property type="molecule type" value="Genomic_DNA"/>
</dbReference>
<keyword evidence="6" id="KW-0560">Oxidoreductase</keyword>
<gene>
    <name evidence="12" type="ORF">METZ01_LOCUS110222</name>
</gene>
<feature type="domain" description="Pyruvate ferredoxin oxidoreductase beta subunit C-terminal" evidence="11">
    <location>
        <begin position="209"/>
        <end position="272"/>
    </location>
</feature>
<protein>
    <recommendedName>
        <fullName evidence="13">Thiamine pyrophosphate enzyme TPP-binding domain-containing protein</fullName>
    </recommendedName>
</protein>
<dbReference type="GO" id="GO:0046872">
    <property type="term" value="F:metal ion binding"/>
    <property type="evidence" value="ECO:0007669"/>
    <property type="project" value="UniProtKB-KW"/>
</dbReference>
<dbReference type="InterPro" id="IPR011896">
    <property type="entry name" value="OFOB"/>
</dbReference>
<evidence type="ECO:0008006" key="13">
    <source>
        <dbReference type="Google" id="ProtNLM"/>
    </source>
</evidence>
<evidence type="ECO:0000313" key="12">
    <source>
        <dbReference type="EMBL" id="SVA57368.1"/>
    </source>
</evidence>
<comment type="cofactor">
    <cofactor evidence="3">
        <name>[4Fe-4S] cluster</name>
        <dbReference type="ChEBI" id="CHEBI:49883"/>
    </cofactor>
</comment>
<keyword evidence="8" id="KW-0411">Iron-sulfur</keyword>
<dbReference type="CDD" id="cd03375">
    <property type="entry name" value="TPP_OGFOR"/>
    <property type="match status" value="1"/>
</dbReference>
<organism evidence="12">
    <name type="scientific">marine metagenome</name>
    <dbReference type="NCBI Taxonomy" id="408172"/>
    <lineage>
        <taxon>unclassified sequences</taxon>
        <taxon>metagenomes</taxon>
        <taxon>ecological metagenomes</taxon>
    </lineage>
</organism>
<name>A0A381WYM1_9ZZZZ</name>
<dbReference type="SUPFAM" id="SSF52518">
    <property type="entry name" value="Thiamin diphosphate-binding fold (THDP-binding)"/>
    <property type="match status" value="1"/>
</dbReference>
<dbReference type="AlphaFoldDB" id="A0A381WYM1"/>
<dbReference type="InterPro" id="IPR032686">
    <property type="entry name" value="PFO_beta_C"/>
</dbReference>
<dbReference type="GO" id="GO:0030976">
    <property type="term" value="F:thiamine pyrophosphate binding"/>
    <property type="evidence" value="ECO:0007669"/>
    <property type="project" value="InterPro"/>
</dbReference>
<dbReference type="PANTHER" id="PTHR48084">
    <property type="entry name" value="2-OXOGLUTARATE OXIDOREDUCTASE SUBUNIT KORB-RELATED"/>
    <property type="match status" value="1"/>
</dbReference>
<dbReference type="GO" id="GO:0045333">
    <property type="term" value="P:cellular respiration"/>
    <property type="evidence" value="ECO:0007669"/>
    <property type="project" value="UniProtKB-ARBA"/>
</dbReference>
<keyword evidence="7" id="KW-0408">Iron</keyword>
<evidence type="ECO:0000259" key="10">
    <source>
        <dbReference type="Pfam" id="PF02775"/>
    </source>
</evidence>
<reference evidence="12" key="1">
    <citation type="submission" date="2018-05" db="EMBL/GenBank/DDBJ databases">
        <authorList>
            <person name="Lanie J.A."/>
            <person name="Ng W.-L."/>
            <person name="Kazmierczak K.M."/>
            <person name="Andrzejewski T.M."/>
            <person name="Davidsen T.M."/>
            <person name="Wayne K.J."/>
            <person name="Tettelin H."/>
            <person name="Glass J.I."/>
            <person name="Rusch D."/>
            <person name="Podicherti R."/>
            <person name="Tsui H.-C.T."/>
            <person name="Winkler M.E."/>
        </authorList>
    </citation>
    <scope>NUCLEOTIDE SEQUENCE</scope>
</reference>
<evidence type="ECO:0000256" key="3">
    <source>
        <dbReference type="ARBA" id="ARBA00001966"/>
    </source>
</evidence>
<evidence type="ECO:0000259" key="11">
    <source>
        <dbReference type="Pfam" id="PF12367"/>
    </source>
</evidence>
<keyword evidence="5" id="KW-0460">Magnesium</keyword>
<evidence type="ECO:0000256" key="5">
    <source>
        <dbReference type="ARBA" id="ARBA00022842"/>
    </source>
</evidence>
<evidence type="ECO:0000256" key="9">
    <source>
        <dbReference type="ARBA" id="ARBA00023052"/>
    </source>
</evidence>
<proteinExistence type="predicted"/>
<comment type="cofactor">
    <cofactor evidence="1">
        <name>Mg(2+)</name>
        <dbReference type="ChEBI" id="CHEBI:18420"/>
    </cofactor>
</comment>
<accession>A0A381WYM1</accession>
<evidence type="ECO:0000256" key="6">
    <source>
        <dbReference type="ARBA" id="ARBA00023002"/>
    </source>
</evidence>
<feature type="domain" description="Thiamine pyrophosphate enzyme TPP-binding" evidence="10">
    <location>
        <begin position="59"/>
        <end position="205"/>
    </location>
</feature>
<dbReference type="InterPro" id="IPR051457">
    <property type="entry name" value="2-oxoacid:Fd_oxidoreductase"/>
</dbReference>
<dbReference type="Pfam" id="PF02775">
    <property type="entry name" value="TPP_enzyme_C"/>
    <property type="match status" value="1"/>
</dbReference>
<keyword evidence="9" id="KW-0786">Thiamine pyrophosphate</keyword>